<feature type="non-terminal residue" evidence="1">
    <location>
        <position position="60"/>
    </location>
</feature>
<gene>
    <name evidence="1" type="ORF">MNBD_GAMMA06-466</name>
</gene>
<reference evidence="1" key="1">
    <citation type="submission" date="2018-06" db="EMBL/GenBank/DDBJ databases">
        <authorList>
            <person name="Zhirakovskaya E."/>
        </authorList>
    </citation>
    <scope>NUCLEOTIDE SEQUENCE</scope>
</reference>
<organism evidence="1">
    <name type="scientific">hydrothermal vent metagenome</name>
    <dbReference type="NCBI Taxonomy" id="652676"/>
    <lineage>
        <taxon>unclassified sequences</taxon>
        <taxon>metagenomes</taxon>
        <taxon>ecological metagenomes</taxon>
    </lineage>
</organism>
<protein>
    <submittedName>
        <fullName evidence="1">Uncharacterized protein</fullName>
    </submittedName>
</protein>
<sequence>MVTHHAASSTPRSTERYQIQRHQAPLKTSLFSTSFLCSWVLLYSPCVLPDVVATPGSATV</sequence>
<dbReference type="EMBL" id="UOFD01000085">
    <property type="protein sequence ID" value="VAW55154.1"/>
    <property type="molecule type" value="Genomic_DNA"/>
</dbReference>
<dbReference type="AlphaFoldDB" id="A0A3B0XGM0"/>
<accession>A0A3B0XGM0</accession>
<evidence type="ECO:0000313" key="1">
    <source>
        <dbReference type="EMBL" id="VAW55154.1"/>
    </source>
</evidence>
<proteinExistence type="predicted"/>
<name>A0A3B0XGM0_9ZZZZ</name>